<organism evidence="3 4">
    <name type="scientific">SAR324 cluster bacterium</name>
    <dbReference type="NCBI Taxonomy" id="2024889"/>
    <lineage>
        <taxon>Bacteria</taxon>
        <taxon>Deltaproteobacteria</taxon>
        <taxon>SAR324 cluster</taxon>
    </lineage>
</organism>
<evidence type="ECO:0000259" key="1">
    <source>
        <dbReference type="Pfam" id="PF07171"/>
    </source>
</evidence>
<accession>A0A432GUE6</accession>
<dbReference type="Proteomes" id="UP000287176">
    <property type="component" value="Unassembled WGS sequence"/>
</dbReference>
<feature type="domain" description="Microcystin LR degradation protein MlrC C-terminal" evidence="1">
    <location>
        <begin position="289"/>
        <end position="443"/>
    </location>
</feature>
<comment type="caution">
    <text evidence="3">The sequence shown here is derived from an EMBL/GenBank/DDBJ whole genome shotgun (WGS) entry which is preliminary data.</text>
</comment>
<evidence type="ECO:0000259" key="2">
    <source>
        <dbReference type="Pfam" id="PF07364"/>
    </source>
</evidence>
<evidence type="ECO:0000313" key="3">
    <source>
        <dbReference type="EMBL" id="RTZ87180.1"/>
    </source>
</evidence>
<dbReference type="EMBL" id="QNZI01000001">
    <property type="protein sequence ID" value="RTZ87180.1"/>
    <property type="molecule type" value="Genomic_DNA"/>
</dbReference>
<dbReference type="Pfam" id="PF07171">
    <property type="entry name" value="MlrC_C"/>
    <property type="match status" value="1"/>
</dbReference>
<feature type="domain" description="Microcystin LR degradation protein MlrC N-terminal" evidence="2">
    <location>
        <begin position="6"/>
        <end position="280"/>
    </location>
</feature>
<proteinExistence type="predicted"/>
<name>A0A432GUE6_9DELT</name>
<gene>
    <name evidence="3" type="ORF">DSY94_00030</name>
</gene>
<evidence type="ECO:0008006" key="5">
    <source>
        <dbReference type="Google" id="ProtNLM"/>
    </source>
</evidence>
<protein>
    <recommendedName>
        <fullName evidence="5">Microcystin degradation protein MlrC</fullName>
    </recommendedName>
</protein>
<dbReference type="AlphaFoldDB" id="A0A432GUE6"/>
<dbReference type="InterPro" id="IPR015995">
    <property type="entry name" value="MlrC_N"/>
</dbReference>
<reference evidence="3 4" key="1">
    <citation type="submission" date="2018-06" db="EMBL/GenBank/DDBJ databases">
        <title>Combined omics and stable isotope probing to characterize newly discovered Mariana Back-Arc vent microbial communities.</title>
        <authorList>
            <person name="Trembath-Reichert E."/>
            <person name="Huber J.A."/>
        </authorList>
    </citation>
    <scope>NUCLEOTIDE SEQUENCE [LARGE SCALE GENOMIC DNA]</scope>
    <source>
        <strain evidence="3">MAG 24</strain>
    </source>
</reference>
<evidence type="ECO:0000313" key="4">
    <source>
        <dbReference type="Proteomes" id="UP000287176"/>
    </source>
</evidence>
<dbReference type="Pfam" id="PF07364">
    <property type="entry name" value="DUF1485"/>
    <property type="match status" value="1"/>
</dbReference>
<sequence length="476" mass="52149">MAKRKRIAIGGISTECSTYSPLFQTAADFEKVQGSLLVDLVDFPFEKYEIDVHPLSYLKSIPGGPVEAGFYAKTKGEFMEQIKDACPLDGVLLLMHGAMYVPGIEDPEEDWISAVRGVVGKHCIISVCFDLHGNVSDKIIRNIDVFAAYRTAPHIDVKKTYYRAAKHLAASVNGGRRPEVVWSPIPVLVSGEMSSTCIEPCKSIYAQLESFDQRKGILDANLMIGYVWADTGTAIASAVVTCTDQQAGVQTCTEIAETYWQKRNELSFDMRTGDLKAALDWLPNEFSILADSGDNPTAGGVGDRADVLEALIKDEIEGVLVAGITAPGIISKLQGTNKTTVTVGGKLGGGGPDLTLNAENICFKNECAVVKLHGITTVLTERRRPFHNLSDFADLGIDLKDYRLLVVKSGYLSPELQSLSAPSFMVLTDGAVCQHFDRLENKHRQRPIFPFQNPVQLWDETLHLARKFRISAYDAA</sequence>
<dbReference type="InterPro" id="IPR010799">
    <property type="entry name" value="MlrC_C"/>
</dbReference>